<evidence type="ECO:0000313" key="2">
    <source>
        <dbReference type="Proteomes" id="UP000186922"/>
    </source>
</evidence>
<protein>
    <submittedName>
        <fullName evidence="1">Uncharacterized protein</fullName>
    </submittedName>
</protein>
<comment type="caution">
    <text evidence="1">The sequence shown here is derived from an EMBL/GenBank/DDBJ whole genome shotgun (WGS) entry which is preliminary data.</text>
</comment>
<dbReference type="AlphaFoldDB" id="A0A1D1W319"/>
<sequence length="265" mass="29736">MPFMLNVTSVLTPCATLPLDESASAPCWSIVDTTINMFPIHLCRADVMLGLGDDRSDADFNSVYPFQVRAPSRDCFVLSLEEECALMAVRFEDGVEFYYTLAAEYFALRHVDGLTSADKSALITFQHPVQEYYSNGEPVSDADIFSLSYLMPYSEELLQKFDPNNILALECSSKGDVSGFMAAAPHPLVLCMLWHFVDVFALRYHVPFGSGDGTNNEAQDVDGQNDGEEEQHLAEAADKVLAWTWTVSVKRRCARSWTWIRLWIC</sequence>
<reference evidence="1 2" key="1">
    <citation type="journal article" date="2016" name="Nat. Commun.">
        <title>Extremotolerant tardigrade genome and improved radiotolerance of human cultured cells by tardigrade-unique protein.</title>
        <authorList>
            <person name="Hashimoto T."/>
            <person name="Horikawa D.D."/>
            <person name="Saito Y."/>
            <person name="Kuwahara H."/>
            <person name="Kozuka-Hata H."/>
            <person name="Shin-I T."/>
            <person name="Minakuchi Y."/>
            <person name="Ohishi K."/>
            <person name="Motoyama A."/>
            <person name="Aizu T."/>
            <person name="Enomoto A."/>
            <person name="Kondo K."/>
            <person name="Tanaka S."/>
            <person name="Hara Y."/>
            <person name="Koshikawa S."/>
            <person name="Sagara H."/>
            <person name="Miura T."/>
            <person name="Yokobori S."/>
            <person name="Miyagawa K."/>
            <person name="Suzuki Y."/>
            <person name="Kubo T."/>
            <person name="Oyama M."/>
            <person name="Kohara Y."/>
            <person name="Fujiyama A."/>
            <person name="Arakawa K."/>
            <person name="Katayama T."/>
            <person name="Toyoda A."/>
            <person name="Kunieda T."/>
        </authorList>
    </citation>
    <scope>NUCLEOTIDE SEQUENCE [LARGE SCALE GENOMIC DNA]</scope>
    <source>
        <strain evidence="1 2">YOKOZUNA-1</strain>
    </source>
</reference>
<evidence type="ECO:0000313" key="1">
    <source>
        <dbReference type="EMBL" id="GAV07646.1"/>
    </source>
</evidence>
<accession>A0A1D1W319</accession>
<proteinExistence type="predicted"/>
<keyword evidence="2" id="KW-1185">Reference proteome</keyword>
<dbReference type="Proteomes" id="UP000186922">
    <property type="component" value="Unassembled WGS sequence"/>
</dbReference>
<organism evidence="1 2">
    <name type="scientific">Ramazzottius varieornatus</name>
    <name type="common">Water bear</name>
    <name type="synonym">Tardigrade</name>
    <dbReference type="NCBI Taxonomy" id="947166"/>
    <lineage>
        <taxon>Eukaryota</taxon>
        <taxon>Metazoa</taxon>
        <taxon>Ecdysozoa</taxon>
        <taxon>Tardigrada</taxon>
        <taxon>Eutardigrada</taxon>
        <taxon>Parachela</taxon>
        <taxon>Hypsibioidea</taxon>
        <taxon>Ramazzottiidae</taxon>
        <taxon>Ramazzottius</taxon>
    </lineage>
</organism>
<name>A0A1D1W319_RAMVA</name>
<dbReference type="EMBL" id="BDGG01000015">
    <property type="protein sequence ID" value="GAV07646.1"/>
    <property type="molecule type" value="Genomic_DNA"/>
</dbReference>
<gene>
    <name evidence="1" type="primary">RvY_17461-1</name>
    <name evidence="1" type="synonym">RvY_17461.1</name>
    <name evidence="1" type="ORF">RvY_17461</name>
</gene>